<evidence type="ECO:0000256" key="2">
    <source>
        <dbReference type="ARBA" id="ARBA00004922"/>
    </source>
</evidence>
<dbReference type="PANTHER" id="PTHR12646:SF0">
    <property type="entry name" value="DOL-P-MAN:MAN(5)GLCNAC(2)-PP-DOL ALPHA-1,3-MANNOSYLTRANSFERASE"/>
    <property type="match status" value="1"/>
</dbReference>
<keyword evidence="6 14" id="KW-0808">Transferase</keyword>
<evidence type="ECO:0000256" key="1">
    <source>
        <dbReference type="ARBA" id="ARBA00004477"/>
    </source>
</evidence>
<feature type="transmembrane region" description="Helical" evidence="14">
    <location>
        <begin position="210"/>
        <end position="228"/>
    </location>
</feature>
<evidence type="ECO:0000256" key="13">
    <source>
        <dbReference type="ARBA" id="ARBA00093457"/>
    </source>
</evidence>
<evidence type="ECO:0000256" key="12">
    <source>
        <dbReference type="ARBA" id="ARBA00049506"/>
    </source>
</evidence>
<comment type="function">
    <text evidence="11 14">Dol-P-Man:Man(5)GlcNAc(2)-PP-Dol alpha-1,3-mannosyltransferase that operates in the biosynthetic pathway of dolichol-linked oligosaccharides, the glycan precursors employed in protein asparagine (N)-glycosylation. The assembly of dolichol-linked oligosaccharides begins on the cytosolic side of the endoplasmic reticulum membrane and finishes in its lumen. The sequential addition of sugars to dolichol pyrophosphate produces dolichol-linked oligosaccharides containing fourteen sugars, including two GlcNAcs, nine mannoses and three glucoses. Once assembled, the oligosaccharide is transferred from the lipid to nascent proteins by oligosaccharyltransferases. In the lumen of the endoplasmic reticulum, adds the first dolichyl beta-D-mannosyl phosphate derived mannose in an alpha-1,3 linkage to Man(5)GlcNAc(2)-PP-dolichol to produce Man(6)GlcNAc(2)-PP-dolichol.</text>
</comment>
<evidence type="ECO:0000313" key="15">
    <source>
        <dbReference type="EMBL" id="TGZ83370.1"/>
    </source>
</evidence>
<dbReference type="EMBL" id="ML220114">
    <property type="protein sequence ID" value="TGZ83370.1"/>
    <property type="molecule type" value="Genomic_DNA"/>
</dbReference>
<keyword evidence="10 14" id="KW-0472">Membrane</keyword>
<gene>
    <name evidence="15" type="ORF">EX30DRAFT_358285</name>
</gene>
<evidence type="ECO:0000256" key="4">
    <source>
        <dbReference type="ARBA" id="ARBA00015561"/>
    </source>
</evidence>
<evidence type="ECO:0000256" key="6">
    <source>
        <dbReference type="ARBA" id="ARBA00022679"/>
    </source>
</evidence>
<feature type="transmembrane region" description="Helical" evidence="14">
    <location>
        <begin position="20"/>
        <end position="43"/>
    </location>
</feature>
<keyword evidence="8 14" id="KW-0256">Endoplasmic reticulum</keyword>
<dbReference type="Proteomes" id="UP000298138">
    <property type="component" value="Unassembled WGS sequence"/>
</dbReference>
<dbReference type="STRING" id="341454.A0A4S2N2L6"/>
<dbReference type="OrthoDB" id="20028at2759"/>
<evidence type="ECO:0000256" key="7">
    <source>
        <dbReference type="ARBA" id="ARBA00022692"/>
    </source>
</evidence>
<dbReference type="InterPro" id="IPR007873">
    <property type="entry name" value="Glycosyltransferase_ALG3"/>
</dbReference>
<reference evidence="15 16" key="1">
    <citation type="submission" date="2019-04" db="EMBL/GenBank/DDBJ databases">
        <title>Comparative genomics and transcriptomics to analyze fruiting body development in filamentous ascomycetes.</title>
        <authorList>
            <consortium name="DOE Joint Genome Institute"/>
            <person name="Lutkenhaus R."/>
            <person name="Traeger S."/>
            <person name="Breuer J."/>
            <person name="Kuo A."/>
            <person name="Lipzen A."/>
            <person name="Pangilinan J."/>
            <person name="Dilworth D."/>
            <person name="Sandor L."/>
            <person name="Poggeler S."/>
            <person name="Barry K."/>
            <person name="Grigoriev I.V."/>
            <person name="Nowrousian M."/>
        </authorList>
    </citation>
    <scope>NUCLEOTIDE SEQUENCE [LARGE SCALE GENOMIC DNA]</scope>
    <source>
        <strain evidence="15 16">CBS 389.68</strain>
    </source>
</reference>
<dbReference type="UniPathway" id="UPA00378"/>
<comment type="subcellular location">
    <subcellularLocation>
        <location evidence="1 14">Endoplasmic reticulum membrane</location>
        <topology evidence="1 14">Multi-pass membrane protein</topology>
    </subcellularLocation>
</comment>
<evidence type="ECO:0000313" key="16">
    <source>
        <dbReference type="Proteomes" id="UP000298138"/>
    </source>
</evidence>
<comment type="catalytic activity">
    <reaction evidence="12 14">
        <text>an alpha-D-Man-(1-&gt;2)-alpha-D-Man-(1-&gt;2)-alpha-D-Man-(1-&gt;3)-[alpha-D-Man-(1-&gt;6)]-beta-D-Man-(1-&gt;4)-beta-D-GlcNAc-(1-&gt;4)-alpha-D-GlcNAc-diphospho-di-trans,poly-cis-dolichol + a di-trans,poly-cis-dolichyl beta-D-mannosyl phosphate = an alpha-D-Man-(1-&gt;2)-alpha-D-Man-(1-&gt;2)-alpha-D-Man-(1-&gt;3)-[alpha-D-Man-(1-&gt;3)-alpha-D-Man-(1-&gt;6)]-beta-D-Man-(1-&gt;4)-beta-D-GlcNAc-(1-&gt;4)-alpha-D-GlcNAc-diphospho-di-trans,poly-cis-dolichol + a di-trans,poly-cis-dolichyl phosphate + H(+)</text>
        <dbReference type="Rhea" id="RHEA:29527"/>
        <dbReference type="Rhea" id="RHEA-COMP:19498"/>
        <dbReference type="Rhea" id="RHEA-COMP:19501"/>
        <dbReference type="Rhea" id="RHEA-COMP:19516"/>
        <dbReference type="Rhea" id="RHEA-COMP:19517"/>
        <dbReference type="ChEBI" id="CHEBI:15378"/>
        <dbReference type="ChEBI" id="CHEBI:57683"/>
        <dbReference type="ChEBI" id="CHEBI:58211"/>
        <dbReference type="ChEBI" id="CHEBI:132515"/>
        <dbReference type="ChEBI" id="CHEBI:132516"/>
        <dbReference type="EC" id="2.4.1.258"/>
    </reaction>
    <physiologicalReaction direction="left-to-right" evidence="12 14">
        <dbReference type="Rhea" id="RHEA:29528"/>
    </physiologicalReaction>
</comment>
<dbReference type="PANTHER" id="PTHR12646">
    <property type="entry name" value="NOT56 - RELATED"/>
    <property type="match status" value="1"/>
</dbReference>
<keyword evidence="9 14" id="KW-1133">Transmembrane helix</keyword>
<feature type="transmembrane region" description="Helical" evidence="14">
    <location>
        <begin position="64"/>
        <end position="88"/>
    </location>
</feature>
<evidence type="ECO:0000256" key="10">
    <source>
        <dbReference type="ARBA" id="ARBA00023136"/>
    </source>
</evidence>
<evidence type="ECO:0000256" key="11">
    <source>
        <dbReference type="ARBA" id="ARBA00044743"/>
    </source>
</evidence>
<comment type="similarity">
    <text evidence="13">Belongs to the glycosyltransferase ALG3 family.</text>
</comment>
<dbReference type="EC" id="2.4.1.258" evidence="3 14"/>
<dbReference type="AlphaFoldDB" id="A0A4S2N2L6"/>
<accession>A0A4S2N2L6</accession>
<feature type="transmembrane region" description="Helical" evidence="14">
    <location>
        <begin position="176"/>
        <end position="198"/>
    </location>
</feature>
<evidence type="ECO:0000256" key="5">
    <source>
        <dbReference type="ARBA" id="ARBA00022676"/>
    </source>
</evidence>
<protein>
    <recommendedName>
        <fullName evidence="4 14">Dol-P-Man:Man(5)GlcNAc(2)-PP-Dol alpha-1,3-mannosyltransferase</fullName>
        <ecNumber evidence="3 14">2.4.1.258</ecNumber>
    </recommendedName>
    <alternativeName>
        <fullName evidence="14">Dol-P-Man-dependent alpha(1-3)-mannosyltransferase</fullName>
    </alternativeName>
</protein>
<keyword evidence="16" id="KW-1185">Reference proteome</keyword>
<dbReference type="InParanoid" id="A0A4S2N2L6"/>
<feature type="transmembrane region" description="Helical" evidence="14">
    <location>
        <begin position="141"/>
        <end position="164"/>
    </location>
</feature>
<feature type="transmembrane region" description="Helical" evidence="14">
    <location>
        <begin position="387"/>
        <end position="406"/>
    </location>
</feature>
<dbReference type="GO" id="GO:0052925">
    <property type="term" value="F:dol-P-Man:Man(5)GlcNAc(2)-PP-Dol alpha-1,3-mannosyltransferase activity"/>
    <property type="evidence" value="ECO:0007669"/>
    <property type="project" value="UniProtKB-EC"/>
</dbReference>
<sequence length="421" mass="47104">MDLLHSASRLATNTRQKFPLWIILPLVLLDTALTAVIVLKVPYTEIDWRAYMEQVSQYLAGERNYSLIKGGTGPLVYPAFHVYIYTFLHNLTSGGVDIRSAQWAFTGLYIATLVVVLLCYREAKAPVWILPLLSLSKRLHSIYVLRLFNDPVSIFLLFLSILFLQRRFYIPASITYSLSVGVKMNTLLCLPAIGLIYLQSLGRNTALAHAGLMALVQALIAAPFAIHYPKEYLSRAFELTRVFFYKWTVNWRFISEDTFLSKEFAIGLLLLHFTLLAAIGSTLWIRPSELSILRFISKLLISTPAHDSVARRTMQARITPRYILTTILTANTIGTLCARSLHYQFYCWLAWGAPFLLWRSGLGPGWVGGLWAAQEWAWNVFPSTPSSSGVVVGVLAATVAGVVLGTSGKEKEEAVMEDCVG</sequence>
<feature type="transmembrane region" description="Helical" evidence="14">
    <location>
        <begin position="100"/>
        <end position="120"/>
    </location>
</feature>
<keyword evidence="7 14" id="KW-0812">Transmembrane</keyword>
<comment type="pathway">
    <text evidence="2 14">Protein modification; protein glycosylation.</text>
</comment>
<evidence type="ECO:0000256" key="14">
    <source>
        <dbReference type="RuleBase" id="RU364047"/>
    </source>
</evidence>
<evidence type="ECO:0000256" key="3">
    <source>
        <dbReference type="ARBA" id="ARBA00011964"/>
    </source>
</evidence>
<evidence type="ECO:0000256" key="8">
    <source>
        <dbReference type="ARBA" id="ARBA00022824"/>
    </source>
</evidence>
<name>A0A4S2N2L6_9PEZI</name>
<proteinExistence type="inferred from homology"/>
<dbReference type="Pfam" id="PF05208">
    <property type="entry name" value="ALG3"/>
    <property type="match status" value="1"/>
</dbReference>
<feature type="transmembrane region" description="Helical" evidence="14">
    <location>
        <begin position="264"/>
        <end position="285"/>
    </location>
</feature>
<dbReference type="GO" id="GO:0005789">
    <property type="term" value="C:endoplasmic reticulum membrane"/>
    <property type="evidence" value="ECO:0007669"/>
    <property type="project" value="UniProtKB-SubCell"/>
</dbReference>
<dbReference type="FunCoup" id="A0A4S2N2L6">
    <property type="interactions" value="651"/>
</dbReference>
<keyword evidence="5 14" id="KW-0328">Glycosyltransferase</keyword>
<organism evidence="15 16">
    <name type="scientific">Ascodesmis nigricans</name>
    <dbReference type="NCBI Taxonomy" id="341454"/>
    <lineage>
        <taxon>Eukaryota</taxon>
        <taxon>Fungi</taxon>
        <taxon>Dikarya</taxon>
        <taxon>Ascomycota</taxon>
        <taxon>Pezizomycotina</taxon>
        <taxon>Pezizomycetes</taxon>
        <taxon>Pezizales</taxon>
        <taxon>Ascodesmidaceae</taxon>
        <taxon>Ascodesmis</taxon>
    </lineage>
</organism>
<evidence type="ECO:0000256" key="9">
    <source>
        <dbReference type="ARBA" id="ARBA00022989"/>
    </source>
</evidence>